<proteinExistence type="predicted"/>
<gene>
    <name evidence="1" type="ORF">HMPREF0673_02218</name>
</gene>
<dbReference type="HOGENOM" id="CLU_1538697_0_0_10"/>
<evidence type="ECO:0000313" key="1">
    <source>
        <dbReference type="EMBL" id="EHJ38064.1"/>
    </source>
</evidence>
<evidence type="ECO:0000313" key="2">
    <source>
        <dbReference type="Proteomes" id="UP000004407"/>
    </source>
</evidence>
<name>G6B001_9BACT</name>
<dbReference type="RefSeq" id="WP_007901542.1">
    <property type="nucleotide sequence ID" value="NZ_JH379449.1"/>
</dbReference>
<reference evidence="1 2" key="1">
    <citation type="submission" date="2011-08" db="EMBL/GenBank/DDBJ databases">
        <authorList>
            <person name="Weinstock G."/>
            <person name="Sodergren E."/>
            <person name="Clifton S."/>
            <person name="Fulton L."/>
            <person name="Fulton B."/>
            <person name="Courtney L."/>
            <person name="Fronick C."/>
            <person name="Harrison M."/>
            <person name="Strong C."/>
            <person name="Farmer C."/>
            <person name="Delahaunty K."/>
            <person name="Markovic C."/>
            <person name="Hall O."/>
            <person name="Minx P."/>
            <person name="Tomlinson C."/>
            <person name="Mitreva M."/>
            <person name="Hou S."/>
            <person name="Chen J."/>
            <person name="Wollam A."/>
            <person name="Pepin K.H."/>
            <person name="Johnson M."/>
            <person name="Bhonagiri V."/>
            <person name="Zhang X."/>
            <person name="Suruliraj S."/>
            <person name="Warren W."/>
            <person name="Chinwalla A."/>
            <person name="Mardis E.R."/>
            <person name="Wilson R.K."/>
        </authorList>
    </citation>
    <scope>NUCLEOTIDE SEQUENCE [LARGE SCALE GENOMIC DNA]</scope>
    <source>
        <strain evidence="1 2">DSM 18206</strain>
    </source>
</reference>
<protein>
    <submittedName>
        <fullName evidence="1">Uncharacterized protein</fullName>
    </submittedName>
</protein>
<dbReference type="EMBL" id="AFZZ01000189">
    <property type="protein sequence ID" value="EHJ38064.1"/>
    <property type="molecule type" value="Genomic_DNA"/>
</dbReference>
<comment type="caution">
    <text evidence="1">The sequence shown here is derived from an EMBL/GenBank/DDBJ whole genome shotgun (WGS) entry which is preliminary data.</text>
</comment>
<dbReference type="Proteomes" id="UP000004407">
    <property type="component" value="Unassembled WGS sequence"/>
</dbReference>
<sequence length="174" mass="20465">MSDYHIYIKMPSYLRQWFVHRHSGTEPVRLRNGSIESKLIKLAVVKPPVSAVPTRQREDEVAICIPYSKTRDPRIYNHITDTGKRALLENVKNSFDVDCWTFLHDFGRIGKQQKDLIYLYMEQRGIKEDGTCWDSIAKIYQRLRKNYLTNQCKRKNSTIKNGSNNKVETEEIVE</sequence>
<organism evidence="1 2">
    <name type="scientific">Leyella stercorea DSM 18206</name>
    <dbReference type="NCBI Taxonomy" id="1002367"/>
    <lineage>
        <taxon>Bacteria</taxon>
        <taxon>Pseudomonadati</taxon>
        <taxon>Bacteroidota</taxon>
        <taxon>Bacteroidia</taxon>
        <taxon>Bacteroidales</taxon>
        <taxon>Prevotellaceae</taxon>
        <taxon>Leyella</taxon>
    </lineage>
</organism>
<dbReference type="GeneID" id="78337729"/>
<dbReference type="AlphaFoldDB" id="G6B001"/>
<accession>G6B001</accession>